<feature type="domain" description="Phospholipase A2-like" evidence="2">
    <location>
        <begin position="149"/>
        <end position="199"/>
    </location>
</feature>
<evidence type="ECO:0000259" key="2">
    <source>
        <dbReference type="Pfam" id="PF08398"/>
    </source>
</evidence>
<protein>
    <submittedName>
        <fullName evidence="3">ORF1</fullName>
    </submittedName>
</protein>
<sequence length="246" mass="25776">MSFPVSPDGRWQWNGRHWKTVTPSWDSEQVSILNENNSSFFEDIPANPEEIEFSHFVGQEDTPLLEQIDGIIDAGGAIETGVAGGFTSSATAAAAPGITAIGTGIVGTVATVGTGILTGLLSGGGGSDDSSTEESTPDREEDHSDPIVSIPDHRFIGPGNDISDTVPVDEDDAIARDHDIDYSKAKTQKDIQRADDIAINRFSTDFVNTGNIHSAIGAAGIGLKRVVEAGIGVQYPANLPIDSTGT</sequence>
<name>A0A7M4CBH7_9VIRU</name>
<gene>
    <name evidence="3" type="primary">ORF2</name>
</gene>
<feature type="region of interest" description="Disordered" evidence="1">
    <location>
        <begin position="120"/>
        <end position="161"/>
    </location>
</feature>
<dbReference type="InterPro" id="IPR013607">
    <property type="entry name" value="Phospholipase_A2-like"/>
</dbReference>
<dbReference type="EMBL" id="MT733014">
    <property type="protein sequence ID" value="QOD39455.1"/>
    <property type="molecule type" value="Genomic_DNA"/>
</dbReference>
<evidence type="ECO:0000256" key="1">
    <source>
        <dbReference type="SAM" id="MobiDB-lite"/>
    </source>
</evidence>
<reference evidence="3" key="1">
    <citation type="submission" date="2020-07" db="EMBL/GenBank/DDBJ databases">
        <title>Diversity of sea star-associated densoviruses and transcribed endogenized viral elements of densovirus origin.</title>
        <authorList>
            <person name="Jackson E.W."/>
            <person name="Hewson I."/>
        </authorList>
    </citation>
    <scope>NUCLEOTIDE SEQUENCE</scope>
</reference>
<proteinExistence type="predicted"/>
<feature type="compositionally biased region" description="Basic and acidic residues" evidence="1">
    <location>
        <begin position="136"/>
        <end position="155"/>
    </location>
</feature>
<organism evidence="3">
    <name type="scientific">uncultured densovirus</name>
    <dbReference type="NCBI Taxonomy" id="748192"/>
    <lineage>
        <taxon>Viruses</taxon>
        <taxon>Monodnaviria</taxon>
        <taxon>Shotokuvirae</taxon>
        <taxon>Cossaviricota</taxon>
        <taxon>Quintoviricetes</taxon>
        <taxon>Piccovirales</taxon>
        <taxon>Parvoviridae</taxon>
        <taxon>Densovirinae</taxon>
        <taxon>environmental samples</taxon>
    </lineage>
</organism>
<accession>A0A7M4CBH7</accession>
<evidence type="ECO:0000313" key="3">
    <source>
        <dbReference type="EMBL" id="QOD39455.1"/>
    </source>
</evidence>
<dbReference type="Pfam" id="PF08398">
    <property type="entry name" value="Phospholip_A2_4"/>
    <property type="match status" value="1"/>
</dbReference>
<dbReference type="GO" id="GO:0005198">
    <property type="term" value="F:structural molecule activity"/>
    <property type="evidence" value="ECO:0007669"/>
    <property type="project" value="InterPro"/>
</dbReference>